<name>T1D475_9ZZZZ</name>
<dbReference type="InterPro" id="IPR029033">
    <property type="entry name" value="His_PPase_superfam"/>
</dbReference>
<dbReference type="InterPro" id="IPR004449">
    <property type="entry name" value="SixA"/>
</dbReference>
<dbReference type="Pfam" id="PF00300">
    <property type="entry name" value="His_Phos_1"/>
    <property type="match status" value="1"/>
</dbReference>
<dbReference type="Gene3D" id="3.40.50.1240">
    <property type="entry name" value="Phosphoglycerate mutase-like"/>
    <property type="match status" value="1"/>
</dbReference>
<feature type="region of interest" description="Disordered" evidence="1">
    <location>
        <begin position="7"/>
        <end position="34"/>
    </location>
</feature>
<dbReference type="NCBIfam" id="TIGR00249">
    <property type="entry name" value="sixA"/>
    <property type="match status" value="1"/>
</dbReference>
<dbReference type="InterPro" id="IPR013078">
    <property type="entry name" value="His_Pase_superF_clade-1"/>
</dbReference>
<evidence type="ECO:0000313" key="2">
    <source>
        <dbReference type="EMBL" id="EQD76319.1"/>
    </source>
</evidence>
<evidence type="ECO:0000256" key="1">
    <source>
        <dbReference type="SAM" id="MobiDB-lite"/>
    </source>
</evidence>
<reference evidence="2" key="2">
    <citation type="journal article" date="2014" name="ISME J.">
        <title>Microbial stratification in low pH oxic and suboxic macroscopic growths along an acid mine drainage.</title>
        <authorList>
            <person name="Mendez-Garcia C."/>
            <person name="Mesa V."/>
            <person name="Sprenger R.R."/>
            <person name="Richter M."/>
            <person name="Diez M.S."/>
            <person name="Solano J."/>
            <person name="Bargiela R."/>
            <person name="Golyshina O.V."/>
            <person name="Manteca A."/>
            <person name="Ramos J.L."/>
            <person name="Gallego J.R."/>
            <person name="Llorente I."/>
            <person name="Martins Dos Santos V.A."/>
            <person name="Jensen O.N."/>
            <person name="Pelaez A.I."/>
            <person name="Sanchez J."/>
            <person name="Ferrer M."/>
        </authorList>
    </citation>
    <scope>NUCLEOTIDE SEQUENCE</scope>
</reference>
<dbReference type="EC" id="3.1.3.13" evidence="2"/>
<dbReference type="SUPFAM" id="SSF53254">
    <property type="entry name" value="Phosphoglycerate mutase-like"/>
    <property type="match status" value="1"/>
</dbReference>
<accession>T1D475</accession>
<keyword evidence="2" id="KW-0378">Hydrolase</keyword>
<protein>
    <submittedName>
        <fullName evidence="2">Phosphoglycerate mutase domain protein</fullName>
        <ecNumber evidence="2">3.1.3.13</ecNumber>
    </submittedName>
</protein>
<gene>
    <name evidence="2" type="ORF">B1B_01765</name>
</gene>
<feature type="compositionally biased region" description="Basic and acidic residues" evidence="1">
    <location>
        <begin position="14"/>
        <end position="24"/>
    </location>
</feature>
<proteinExistence type="predicted"/>
<reference evidence="2" key="1">
    <citation type="submission" date="2013-08" db="EMBL/GenBank/DDBJ databases">
        <authorList>
            <person name="Mendez C."/>
            <person name="Richter M."/>
            <person name="Ferrer M."/>
            <person name="Sanchez J."/>
        </authorList>
    </citation>
    <scope>NUCLEOTIDE SEQUENCE</scope>
</reference>
<dbReference type="EMBL" id="AUZY01001086">
    <property type="protein sequence ID" value="EQD76319.1"/>
    <property type="molecule type" value="Genomic_DNA"/>
</dbReference>
<dbReference type="CDD" id="cd07067">
    <property type="entry name" value="HP_PGM_like"/>
    <property type="match status" value="1"/>
</dbReference>
<sequence>MHLYLIRHGPAAPKDPRRWPDDAARPLTSPGVRKTRRAGIGFAREVPHLDRIGSSPARRTHQTAKLFAAAFAAPPRIELWSDLGPGASPGPILEHLRRTVRAPHAEVLLVGHQPGLEQLIGLALTGDSVPLSRFSKAGAAALEFSRAIRPGAARLEWLVTRSQLSAIGK</sequence>
<dbReference type="SMART" id="SM00855">
    <property type="entry name" value="PGAM"/>
    <property type="match status" value="1"/>
</dbReference>
<dbReference type="AlphaFoldDB" id="T1D475"/>
<dbReference type="GO" id="GO:0005737">
    <property type="term" value="C:cytoplasm"/>
    <property type="evidence" value="ECO:0007669"/>
    <property type="project" value="InterPro"/>
</dbReference>
<organism evidence="2">
    <name type="scientific">mine drainage metagenome</name>
    <dbReference type="NCBI Taxonomy" id="410659"/>
    <lineage>
        <taxon>unclassified sequences</taxon>
        <taxon>metagenomes</taxon>
        <taxon>ecological metagenomes</taxon>
    </lineage>
</organism>
<dbReference type="GO" id="GO:0101006">
    <property type="term" value="F:protein histidine phosphatase activity"/>
    <property type="evidence" value="ECO:0007669"/>
    <property type="project" value="InterPro"/>
</dbReference>
<comment type="caution">
    <text evidence="2">The sequence shown here is derived from an EMBL/GenBank/DDBJ whole genome shotgun (WGS) entry which is preliminary data.</text>
</comment>